<dbReference type="Gene3D" id="3.30.450.40">
    <property type="match status" value="1"/>
</dbReference>
<keyword evidence="7" id="KW-1185">Reference proteome</keyword>
<dbReference type="InterPro" id="IPR029016">
    <property type="entry name" value="GAF-like_dom_sf"/>
</dbReference>
<dbReference type="RefSeq" id="WP_011776198.1">
    <property type="nucleotide sequence ID" value="NC_008711.1"/>
</dbReference>
<evidence type="ECO:0000256" key="2">
    <source>
        <dbReference type="ARBA" id="ARBA00023125"/>
    </source>
</evidence>
<dbReference type="KEGG" id="aau:AAur_3579"/>
<dbReference type="PANTHER" id="PTHR30136:SF24">
    <property type="entry name" value="HTH-TYPE TRANSCRIPTIONAL REPRESSOR ALLR"/>
    <property type="match status" value="1"/>
</dbReference>
<protein>
    <submittedName>
        <fullName evidence="6">Transcriptional regulator, IclR family</fullName>
    </submittedName>
</protein>
<accession>A1RAL0</accession>
<dbReference type="SMART" id="SM00346">
    <property type="entry name" value="HTH_ICLR"/>
    <property type="match status" value="1"/>
</dbReference>
<organism evidence="6 7">
    <name type="scientific">Paenarthrobacter aurescens (strain TC1)</name>
    <dbReference type="NCBI Taxonomy" id="290340"/>
    <lineage>
        <taxon>Bacteria</taxon>
        <taxon>Bacillati</taxon>
        <taxon>Actinomycetota</taxon>
        <taxon>Actinomycetes</taxon>
        <taxon>Micrococcales</taxon>
        <taxon>Micrococcaceae</taxon>
        <taxon>Paenarthrobacter</taxon>
    </lineage>
</organism>
<dbReference type="Pfam" id="PF09339">
    <property type="entry name" value="HTH_IclR"/>
    <property type="match status" value="1"/>
</dbReference>
<evidence type="ECO:0000313" key="6">
    <source>
        <dbReference type="EMBL" id="ABM09322.1"/>
    </source>
</evidence>
<dbReference type="AlphaFoldDB" id="A1RAL0"/>
<dbReference type="GO" id="GO:0045892">
    <property type="term" value="P:negative regulation of DNA-templated transcription"/>
    <property type="evidence" value="ECO:0007669"/>
    <property type="project" value="TreeGrafter"/>
</dbReference>
<dbReference type="InterPro" id="IPR011991">
    <property type="entry name" value="ArsR-like_HTH"/>
</dbReference>
<dbReference type="InterPro" id="IPR036388">
    <property type="entry name" value="WH-like_DNA-bd_sf"/>
</dbReference>
<dbReference type="SUPFAM" id="SSF55781">
    <property type="entry name" value="GAF domain-like"/>
    <property type="match status" value="1"/>
</dbReference>
<feature type="domain" description="IclR-ED" evidence="5">
    <location>
        <begin position="67"/>
        <end position="246"/>
    </location>
</feature>
<dbReference type="GO" id="GO:0003700">
    <property type="term" value="F:DNA-binding transcription factor activity"/>
    <property type="evidence" value="ECO:0007669"/>
    <property type="project" value="TreeGrafter"/>
</dbReference>
<keyword evidence="3" id="KW-0804">Transcription</keyword>
<dbReference type="CDD" id="cd00090">
    <property type="entry name" value="HTH_ARSR"/>
    <property type="match status" value="1"/>
</dbReference>
<feature type="domain" description="HTH iclR-type" evidence="4">
    <location>
        <begin position="6"/>
        <end position="66"/>
    </location>
</feature>
<dbReference type="InterPro" id="IPR050707">
    <property type="entry name" value="HTH_MetabolicPath_Reg"/>
</dbReference>
<name>A1RAL0_PAEAT</name>
<keyword evidence="2" id="KW-0238">DNA-binding</keyword>
<reference evidence="6 7" key="1">
    <citation type="journal article" date="2006" name="PLoS Genet.">
        <title>Secrets of soil survival revealed by the genome sequence of Arthrobacter aurescens TC1.</title>
        <authorList>
            <person name="Mongodin E.F."/>
            <person name="Shapir N."/>
            <person name="Daugherty S.C."/>
            <person name="DeBoy R.T."/>
            <person name="Emerson J.B."/>
            <person name="Shvartzbeyn A."/>
            <person name="Radune D."/>
            <person name="Vamathevan J."/>
            <person name="Riggs F."/>
            <person name="Grinberg V."/>
            <person name="Khouri H."/>
            <person name="Wackett L.P."/>
            <person name="Nelson K.E."/>
            <person name="Sadowsky M.J."/>
        </authorList>
    </citation>
    <scope>NUCLEOTIDE SEQUENCE [LARGE SCALE GENOMIC DNA]</scope>
    <source>
        <strain evidence="6 7">TC1</strain>
    </source>
</reference>
<dbReference type="Pfam" id="PF01614">
    <property type="entry name" value="IclR_C"/>
    <property type="match status" value="1"/>
</dbReference>
<dbReference type="PROSITE" id="PS51077">
    <property type="entry name" value="HTH_ICLR"/>
    <property type="match status" value="1"/>
</dbReference>
<dbReference type="OrthoDB" id="4068713at2"/>
<dbReference type="InterPro" id="IPR005471">
    <property type="entry name" value="Tscrpt_reg_IclR_N"/>
</dbReference>
<gene>
    <name evidence="6" type="ordered locus">AAur_3579</name>
</gene>
<dbReference type="Gene3D" id="1.10.10.10">
    <property type="entry name" value="Winged helix-like DNA-binding domain superfamily/Winged helix DNA-binding domain"/>
    <property type="match status" value="1"/>
</dbReference>
<dbReference type="HOGENOM" id="CLU_062618_6_0_11"/>
<evidence type="ECO:0000259" key="5">
    <source>
        <dbReference type="PROSITE" id="PS51078"/>
    </source>
</evidence>
<dbReference type="eggNOG" id="COG1414">
    <property type="taxonomic scope" value="Bacteria"/>
</dbReference>
<dbReference type="InterPro" id="IPR036390">
    <property type="entry name" value="WH_DNA-bd_sf"/>
</dbReference>
<dbReference type="STRING" id="290340.AAur_3579"/>
<proteinExistence type="predicted"/>
<dbReference type="SUPFAM" id="SSF46785">
    <property type="entry name" value="Winged helix' DNA-binding domain"/>
    <property type="match status" value="1"/>
</dbReference>
<evidence type="ECO:0000259" key="4">
    <source>
        <dbReference type="PROSITE" id="PS51077"/>
    </source>
</evidence>
<dbReference type="PROSITE" id="PS51078">
    <property type="entry name" value="ICLR_ED"/>
    <property type="match status" value="1"/>
</dbReference>
<dbReference type="PANTHER" id="PTHR30136">
    <property type="entry name" value="HELIX-TURN-HELIX TRANSCRIPTIONAL REGULATOR, ICLR FAMILY"/>
    <property type="match status" value="1"/>
</dbReference>
<dbReference type="Proteomes" id="UP000000637">
    <property type="component" value="Chromosome"/>
</dbReference>
<sequence length="246" mass="26035">MAAKPIKVMANSADLLNALADNGPMSVVDIAEAISMPRPSVYRLLDALEHVELIGIREDGRAQLGTQILHLASASLQGIPEVSAARPAMARLNELTGQTVYLCAVRNQLVTCLDWVKGTKVTLLLLNPGGTLPPHAGATSRAIMAWDDQLRHSVTASAPLQAITPNTLTTAEQVEADAKIIRERGFSVSDQDVTVGVAALGVPLFDSHGVLRGALSVAGLRDDVLPRQDEFIALLQEAAKETAGKL</sequence>
<evidence type="ECO:0000256" key="1">
    <source>
        <dbReference type="ARBA" id="ARBA00023015"/>
    </source>
</evidence>
<dbReference type="GO" id="GO:0003677">
    <property type="term" value="F:DNA binding"/>
    <property type="evidence" value="ECO:0007669"/>
    <property type="project" value="UniProtKB-KW"/>
</dbReference>
<evidence type="ECO:0000256" key="3">
    <source>
        <dbReference type="ARBA" id="ARBA00023163"/>
    </source>
</evidence>
<dbReference type="InterPro" id="IPR014757">
    <property type="entry name" value="Tscrpt_reg_IclR_C"/>
</dbReference>
<evidence type="ECO:0000313" key="7">
    <source>
        <dbReference type="Proteomes" id="UP000000637"/>
    </source>
</evidence>
<dbReference type="EMBL" id="CP000474">
    <property type="protein sequence ID" value="ABM09322.1"/>
    <property type="molecule type" value="Genomic_DNA"/>
</dbReference>
<keyword evidence="1" id="KW-0805">Transcription regulation</keyword>